<organism evidence="1 2">
    <name type="scientific">Bacillus chungangensis</name>
    <dbReference type="NCBI Taxonomy" id="587633"/>
    <lineage>
        <taxon>Bacteria</taxon>
        <taxon>Bacillati</taxon>
        <taxon>Bacillota</taxon>
        <taxon>Bacilli</taxon>
        <taxon>Bacillales</taxon>
        <taxon>Bacillaceae</taxon>
        <taxon>Bacillus</taxon>
    </lineage>
</organism>
<comment type="caution">
    <text evidence="1">The sequence shown here is derived from an EMBL/GenBank/DDBJ whole genome shotgun (WGS) entry which is preliminary data.</text>
</comment>
<proteinExistence type="predicted"/>
<dbReference type="EMBL" id="JAUSTT010000008">
    <property type="protein sequence ID" value="MDQ0175817.1"/>
    <property type="molecule type" value="Genomic_DNA"/>
</dbReference>
<evidence type="ECO:0000313" key="2">
    <source>
        <dbReference type="Proteomes" id="UP001223586"/>
    </source>
</evidence>
<protein>
    <submittedName>
        <fullName evidence="1">Flagellar operon protein</fullName>
    </submittedName>
</protein>
<dbReference type="NCBIfam" id="TIGR02530">
    <property type="entry name" value="flg_new"/>
    <property type="match status" value="1"/>
</dbReference>
<keyword evidence="1" id="KW-0969">Cilium</keyword>
<reference evidence="1 2" key="1">
    <citation type="submission" date="2023-07" db="EMBL/GenBank/DDBJ databases">
        <title>Genomic Encyclopedia of Type Strains, Phase IV (KMG-IV): sequencing the most valuable type-strain genomes for metagenomic binning, comparative biology and taxonomic classification.</title>
        <authorList>
            <person name="Goeker M."/>
        </authorList>
    </citation>
    <scope>NUCLEOTIDE SEQUENCE [LARGE SCALE GENOMIC DNA]</scope>
    <source>
        <strain evidence="1 2">DSM 23837</strain>
    </source>
</reference>
<sequence>MVKSFLHQIPVQTLAPKQLFQQPAIRERSVNERFSAHLQQEINKDTHQLTISKHAGERMEQRGIFINDKTWNQVSKKIYEAKTKGVNESLVILKDAALIVSAKNQTVITAMNRHEASSQIFTNINGTILLD</sequence>
<keyword evidence="1" id="KW-0282">Flagellum</keyword>
<dbReference type="Pfam" id="PF12611">
    <property type="entry name" value="Flagellar_put"/>
    <property type="match status" value="1"/>
</dbReference>
<dbReference type="Proteomes" id="UP001223586">
    <property type="component" value="Unassembled WGS sequence"/>
</dbReference>
<dbReference type="InterPro" id="IPR013367">
    <property type="entry name" value="Flagellar_put"/>
</dbReference>
<keyword evidence="2" id="KW-1185">Reference proteome</keyword>
<evidence type="ECO:0000313" key="1">
    <source>
        <dbReference type="EMBL" id="MDQ0175817.1"/>
    </source>
</evidence>
<dbReference type="RefSeq" id="WP_307228449.1">
    <property type="nucleotide sequence ID" value="NZ_JAUSTT010000008.1"/>
</dbReference>
<gene>
    <name evidence="1" type="ORF">J2S08_001653</name>
</gene>
<name>A0ABT9WSD9_9BACI</name>
<accession>A0ABT9WSD9</accession>
<keyword evidence="1" id="KW-0966">Cell projection</keyword>